<dbReference type="Proteomes" id="UP000662747">
    <property type="component" value="Chromosome"/>
</dbReference>
<reference evidence="2 3" key="1">
    <citation type="submission" date="2021-02" db="EMBL/GenBank/DDBJ databases">
        <title>De Novo genome assembly of isolated myxobacteria.</title>
        <authorList>
            <person name="Stevens D.C."/>
        </authorList>
    </citation>
    <scope>NUCLEOTIDE SEQUENCE [LARGE SCALE GENOMIC DNA]</scope>
    <source>
        <strain evidence="3">SCPEA02</strain>
    </source>
</reference>
<dbReference type="EMBL" id="CP071090">
    <property type="protein sequence ID" value="QSQ21754.1"/>
    <property type="molecule type" value="Genomic_DNA"/>
</dbReference>
<evidence type="ECO:0000313" key="2">
    <source>
        <dbReference type="EMBL" id="QSQ21754.1"/>
    </source>
</evidence>
<protein>
    <submittedName>
        <fullName evidence="2">Uncharacterized protein</fullName>
    </submittedName>
</protein>
<sequence length="126" mass="13452">MKLAKMAMMLPMLALAPAVAQAGTKCTSPATVDVTNRWARGALGSVRNTADTVSNIYCIVYSYGYAFCSARDAAGVTGSCGTSDPGYINTLQAMTQDSYVYFTWDTAGTCNYMVVENMSCLDPKSH</sequence>
<feature type="chain" id="PRO_5045344326" evidence="1">
    <location>
        <begin position="23"/>
        <end position="126"/>
    </location>
</feature>
<keyword evidence="3" id="KW-1185">Reference proteome</keyword>
<proteinExistence type="predicted"/>
<name>A0ABX7NWH6_9BACT</name>
<accession>A0ABX7NWH6</accession>
<evidence type="ECO:0000313" key="3">
    <source>
        <dbReference type="Proteomes" id="UP000662747"/>
    </source>
</evidence>
<evidence type="ECO:0000256" key="1">
    <source>
        <dbReference type="SAM" id="SignalP"/>
    </source>
</evidence>
<feature type="signal peptide" evidence="1">
    <location>
        <begin position="1"/>
        <end position="22"/>
    </location>
</feature>
<dbReference type="RefSeq" id="WP_206723331.1">
    <property type="nucleotide sequence ID" value="NZ_CP071090.1"/>
</dbReference>
<keyword evidence="1" id="KW-0732">Signal</keyword>
<gene>
    <name evidence="2" type="ORF">JY651_42490</name>
</gene>
<organism evidence="2 3">
    <name type="scientific">Pyxidicoccus parkwayensis</name>
    <dbReference type="NCBI Taxonomy" id="2813578"/>
    <lineage>
        <taxon>Bacteria</taxon>
        <taxon>Pseudomonadati</taxon>
        <taxon>Myxococcota</taxon>
        <taxon>Myxococcia</taxon>
        <taxon>Myxococcales</taxon>
        <taxon>Cystobacterineae</taxon>
        <taxon>Myxococcaceae</taxon>
        <taxon>Pyxidicoccus</taxon>
    </lineage>
</organism>